<dbReference type="FunFam" id="2.60.40.60:FF:000020">
    <property type="entry name" value="Dachsous cadherin-related 1b"/>
    <property type="match status" value="1"/>
</dbReference>
<keyword evidence="11" id="KW-0325">Glycoprotein</keyword>
<keyword evidence="7" id="KW-0130">Cell adhesion</keyword>
<feature type="domain" description="Cadherin" evidence="16">
    <location>
        <begin position="1108"/>
        <end position="1209"/>
    </location>
</feature>
<feature type="domain" description="Cadherin" evidence="16">
    <location>
        <begin position="1848"/>
        <end position="1951"/>
    </location>
</feature>
<evidence type="ECO:0000256" key="1">
    <source>
        <dbReference type="ARBA" id="ARBA00004479"/>
    </source>
</evidence>
<dbReference type="Proteomes" id="UP000001555">
    <property type="component" value="Unassembled WGS sequence"/>
</dbReference>
<evidence type="ECO:0000259" key="15">
    <source>
        <dbReference type="PROSITE" id="PS50026"/>
    </source>
</evidence>
<dbReference type="InterPro" id="IPR020894">
    <property type="entry name" value="Cadherin_CS"/>
</dbReference>
<feature type="domain" description="Cadherin" evidence="16">
    <location>
        <begin position="1741"/>
        <end position="1847"/>
    </location>
</feature>
<dbReference type="PANTHER" id="PTHR24027">
    <property type="entry name" value="CADHERIN-23"/>
    <property type="match status" value="1"/>
</dbReference>
<name>B7P8W6_IXOSC</name>
<dbReference type="CDD" id="cd00054">
    <property type="entry name" value="EGF_CA"/>
    <property type="match status" value="1"/>
</dbReference>
<dbReference type="EMBL" id="ABJB010086995">
    <property type="status" value="NOT_ANNOTATED_CDS"/>
    <property type="molecule type" value="Genomic_DNA"/>
</dbReference>
<dbReference type="GO" id="GO:0030855">
    <property type="term" value="P:epithelial cell differentiation"/>
    <property type="evidence" value="ECO:0007669"/>
    <property type="project" value="UniProtKB-ARBA"/>
</dbReference>
<dbReference type="EnsemblMetazoa" id="ISCW016765-RA">
    <property type="protein sequence ID" value="ISCW016765-PA"/>
    <property type="gene ID" value="ISCW016765"/>
</dbReference>
<dbReference type="FunFam" id="2.60.40.60:FF:000354">
    <property type="entry name" value="FAT atypical cadherin 3"/>
    <property type="match status" value="1"/>
</dbReference>
<dbReference type="InterPro" id="IPR015919">
    <property type="entry name" value="Cadherin-like_sf"/>
</dbReference>
<dbReference type="PROSITE" id="PS00022">
    <property type="entry name" value="EGF_1"/>
    <property type="match status" value="1"/>
</dbReference>
<keyword evidence="10 13" id="KW-1015">Disulfide bond</keyword>
<dbReference type="OrthoDB" id="6252479at2759"/>
<feature type="domain" description="Cadherin" evidence="16">
    <location>
        <begin position="1952"/>
        <end position="2056"/>
    </location>
</feature>
<keyword evidence="6 12" id="KW-0106">Calcium</keyword>
<dbReference type="PaxDb" id="6945-B7P8W6"/>
<feature type="domain" description="Cadherin" evidence="16">
    <location>
        <begin position="1536"/>
        <end position="1640"/>
    </location>
</feature>
<comment type="caution">
    <text evidence="13">Lacks conserved residue(s) required for the propagation of feature annotation.</text>
</comment>
<sequence length="2933" mass="320112">MYVYWVTVSDGGSPPLSSTTQVIVTVTDVNDNRPWFLESSHRFKVLEMEDKLEPVQLCQVLATDLDEGVNRELRYSIVEGDGQMFHMDPATGTIYTRSALVNRVSHELLVKVSDRGEPPLYATSKVLLNVVSRPENSLHPPQIQEVEVFPTIESDKVGHVVATVRAGDSDGDLVWYNIVDGNQEGKFMIDKIGVIKLASPLDWETTQNYNLSVEVTDGVDKVTTQVLVSIVDANDQWPEFTKSTFRVEISENIPPGTDVLQLSTTDSDGGRRLFYSLYNRQSVKKFQVDSLTGVLSTREALDHEEARRHLLTVVHAPTPAGNVGGSFSIHPQLGAITVARELSQQALPEYFLSVRATDHGEPPLNSTTTVHVVVTVASNAPPRFTPSRRGVELFENEPSGTFVATLTMVSQTSLYFEIADGNDGDSFRVDPTSGVVFTNRVLDYEGCRFYNLTVVATNMVGANASAHVAVHVLDRNDNAPRFLRDRYRGLVSEAAEVGSVVLAAQGDAPLVVTAEDADSEANALLVFEIVEKWARKFFHVDTSTGALSIVHKLDREARAQYSFQVQVWDSGKPRLCARRPATILVNVTDVNDSPPVFEHQYYNASLLLPTYQGVRVARVRASDPDLESPFGVRYTLVAGDHEGHFEVLQDTGEVLVRNPEGLQDLYRLVVSANDGQSETATFVIVTVAHSGNGNVRFARDSYEAFISENATEARVVTVVSVLGTSLNEHVSFRILNPSDMFEIGPTSGVVRTVGRPFDRELVSAYRLVVEARSEADGPHNAAHTVLDVGVLDVNDNAPIFVNLPYYSVVPVEAKAGDLVRKVEANDLDLGENGRVRYQLREGNSELFHVNAVSGEITLRQPLGTHNTEYTLVVAAVDNGIPSLETEAVVPIKVVNRAMPVFPRQFYSVSVPENLPPDVPVITVQADSPKGRQLIYSIVSGNTNEEFAVDFNAGVVYVVEQLDYETHQKYQLTLRATDSVTGAFSDVLVGITVEDVNDFPPMFSQPSYNTSVSEATPYTTSILKVHASDRDTGANARVQYSLEASALSTFHIDPVEGVIDLRVPLDHEAQPLYHLVVTATDAGSPSALSSTAHVWVTVLDMNDNPPAFPQLSYSCAVSELAPRGQFVMRVAASDPDSSDRDRLAYSIVGGNEAQAFAIDRKTGIVTLSNLHQFPQQPTYLLNVSVTDGVYLSHAKVKVVVLPSNRHSPAFTHTVYEAALPENRDAGFPVATVTATDKDRGHFGHVTYAIRSDDCATHFRIDNATGEIFTTKPLDRESRHLYLIPVSATDGGGRLAFTMVRVTVTDVNDNEPQFAVSEYRVNIQVNTTVGTTILKVRAFDKDKGMAATLQYSIHDSGSLSNITSLFNVTHDSGEVYLKAPLEGKENNAYQFFVRVRDHGTPKPLENVVPVTVVVMHPGELGPRVDLATSHYFLRESDPVGTVVLTLNASQPHEHHGDPSSHQLTYTFVPAPAGSDHELDASTFSLDERGRMILVGELDRERQAEYYLAIRAETELSLVATVDVTVLVNDENDNAPMFDSASYRASVAENAEEGCAVAKLTAHDADRLQKITYEFYEGNDPAADIFRVDAITGTVTTLVALDREAVPSYNFTVSARDDGLPPRSATTWVFVEVVDVNDNAPAFARPRYDAAILEDAVPGTVIVTLETSDPDGVGAGLDLYVVSGDPEERFGVRSTGEVFVGRPLDREATASYFLEVVATDGVFVATTQLAIDVLDANDNPPVCLKSKYTELVSESIAVNTYILTVEATDADENRNAQLRYYLSGKGSDDFFINSTTGESRVLRTSRLLDRERQPRFRLTAHVQDWGQWDWECTSAVEILLSDVNDNAPAFGQDAYTATVAEDVDVGTLVAKVHATDRDLGFNRRVSYSFVDSARGHFSIDETSGIVMLNRPLDREERATFNLTVQASDHGTPQLSSLATLLVVVQDVNDNPPEFSRKFYHAVVSEASAVGVEVLKVLATSRDSGLNAEVTYFFSAGNELGHFSIDAKTGSVKVAKPLDYEDVRDYFLTVLARDGGLPALSNQASVNVSVTDYNDCPPVFGLPVYNAVVREDARVGDRIIQVIASDADSAANAALQYAVVRGDRHGQFAIDKETGYISVAASLDREMISNYVLEVECTDGGTPPLSSKVLVNIEASDVNDNPPHFAQANYSAIVQEGKPVGFTVLKFTVSDPDSSPNGAPFALEIISGNEDGTFRLVQTDSTLRTASKLDPKLRSEYELVVRASDSGAPPLSSECRVFVKAIEDSQFPPEASPMAVSVTSYLDDFPGGVLGRVRATDRDPYDQLAFELASSHQHLFSVDREDGTLIALPGLDVGTYSVNVSVSDGKFTTYVGVSVEVVLVSEEGLLNAVGLTLADVTPEDFLLTYKKGFLKGLRSLLNVRLKEIQVISIQPSAEEGGGSQPAQRSRRSAGQDLDVLFAVRKGAHGYYSAKFLKTRLKENLPLVEAASGLFVRQVAEDRCTSTQCVHGECLDHMALDRTFAVSVTTDQFSFVSPQHSRRLDCQCKPGFGGPKCEMAVNECSRKPCPPERLCVPDSSSLGYSCQCPEGKTGPGCTLVITCQDPDCYEEKHPMSFGGKSYAHYSLVAPMDRRLTLALMLRTVQATGNIVYSAGARDYSILENGRLPAGVGATGCVWRLELRGPDNTLRLRQVKVLGHGVGGGPDPEPRGDCRSLRIQQRNCEAETLRVFRLLTSQVFGKLLGGEGEEEEAAQPRQSAAEEAVSPERPETSNDLKEHMVGILFSRSKLTHLQKQGKLTEPWARVTKGAIAENILNFTKIDEKYRTPTECLKTPTDHAANACSKTHLCGHLCNGIRGEASCLPCLHGCGTARGLRQDADDMCMICFSEALSCAPAIQGYEQLLQISEDDEEEPAQGASPHRYERRPNQYLFSHCLSNNQSPADDLSEDGVGDRSLVGLAVFH</sequence>
<feature type="domain" description="Cadherin" evidence="16">
    <location>
        <begin position="2"/>
        <end position="36"/>
    </location>
</feature>
<dbReference type="EMBL" id="ABJB011109782">
    <property type="status" value="NOT_ANNOTATED_CDS"/>
    <property type="molecule type" value="Genomic_DNA"/>
</dbReference>
<dbReference type="PROSITE" id="PS50268">
    <property type="entry name" value="CADHERIN_2"/>
    <property type="match status" value="23"/>
</dbReference>
<evidence type="ECO:0000259" key="16">
    <source>
        <dbReference type="PROSITE" id="PS50268"/>
    </source>
</evidence>
<dbReference type="FunFam" id="2.60.40.60:FF:000397">
    <property type="entry name" value="Fat-like cadherin-related tumor suppressor homolog"/>
    <property type="match status" value="1"/>
</dbReference>
<evidence type="ECO:0000256" key="12">
    <source>
        <dbReference type="PROSITE-ProRule" id="PRU00043"/>
    </source>
</evidence>
<feature type="domain" description="Cadherin" evidence="16">
    <location>
        <begin position="153"/>
        <end position="240"/>
    </location>
</feature>
<feature type="compositionally biased region" description="Basic and acidic residues" evidence="14">
    <location>
        <begin position="2736"/>
        <end position="2745"/>
    </location>
</feature>
<dbReference type="EC" id="1.1.1.1" evidence="17"/>
<reference evidence="17 19" key="1">
    <citation type="submission" date="2008-03" db="EMBL/GenBank/DDBJ databases">
        <title>Annotation of Ixodes scapularis.</title>
        <authorList>
            <consortium name="Ixodes scapularis Genome Project Consortium"/>
            <person name="Caler E."/>
            <person name="Hannick L.I."/>
            <person name="Bidwell S."/>
            <person name="Joardar V."/>
            <person name="Thiagarajan M."/>
            <person name="Amedeo P."/>
            <person name="Galinsky K.J."/>
            <person name="Schobel S."/>
            <person name="Inman J."/>
            <person name="Hostetler J."/>
            <person name="Miller J."/>
            <person name="Hammond M."/>
            <person name="Megy K."/>
            <person name="Lawson D."/>
            <person name="Kodira C."/>
            <person name="Sutton G."/>
            <person name="Meyer J."/>
            <person name="Hill C.A."/>
            <person name="Birren B."/>
            <person name="Nene V."/>
            <person name="Collins F."/>
            <person name="Alarcon-Chaidez F."/>
            <person name="Wikel S."/>
            <person name="Strausberg R."/>
        </authorList>
    </citation>
    <scope>NUCLEOTIDE SEQUENCE [LARGE SCALE GENOMIC DNA]</scope>
    <source>
        <strain evidence="19">Wikel</strain>
        <strain evidence="17">Wikel colony</strain>
    </source>
</reference>
<feature type="domain" description="Cadherin" evidence="16">
    <location>
        <begin position="902"/>
        <end position="1002"/>
    </location>
</feature>
<dbReference type="PROSITE" id="PS00232">
    <property type="entry name" value="CADHERIN_1"/>
    <property type="match status" value="7"/>
</dbReference>
<feature type="domain" description="Cadherin" evidence="16">
    <location>
        <begin position="598"/>
        <end position="697"/>
    </location>
</feature>
<evidence type="ECO:0000256" key="2">
    <source>
        <dbReference type="ARBA" id="ARBA00022536"/>
    </source>
</evidence>
<dbReference type="InterPro" id="IPR002126">
    <property type="entry name" value="Cadherin-like_dom"/>
</dbReference>
<gene>
    <name evidence="17" type="ORF">IscW_ISCW016765</name>
</gene>
<feature type="disulfide bond" evidence="13">
    <location>
        <begin position="2559"/>
        <end position="2568"/>
    </location>
</feature>
<keyword evidence="3" id="KW-0812">Transmembrane</keyword>
<feature type="domain" description="Cadherin" evidence="16">
    <location>
        <begin position="698"/>
        <end position="800"/>
    </location>
</feature>
<organism>
    <name type="scientific">Ixodes scapularis</name>
    <name type="common">Black-legged tick</name>
    <name type="synonym">Deer tick</name>
    <dbReference type="NCBI Taxonomy" id="6945"/>
    <lineage>
        <taxon>Eukaryota</taxon>
        <taxon>Metazoa</taxon>
        <taxon>Ecdysozoa</taxon>
        <taxon>Arthropoda</taxon>
        <taxon>Chelicerata</taxon>
        <taxon>Arachnida</taxon>
        <taxon>Acari</taxon>
        <taxon>Parasitiformes</taxon>
        <taxon>Ixodida</taxon>
        <taxon>Ixodoidea</taxon>
        <taxon>Ixodidae</taxon>
        <taxon>Ixodinae</taxon>
        <taxon>Ixodes</taxon>
    </lineage>
</organism>
<keyword evidence="17" id="KW-0560">Oxidoreductase</keyword>
<feature type="domain" description="Cadherin" evidence="16">
    <location>
        <begin position="37"/>
        <end position="143"/>
    </location>
</feature>
<dbReference type="FunFam" id="2.60.40.60:FF:000266">
    <property type="entry name" value="Cadherin 23"/>
    <property type="match status" value="1"/>
</dbReference>
<dbReference type="FunFam" id="2.60.40.60:FF:000100">
    <property type="entry name" value="protocadherin Fat 2"/>
    <property type="match status" value="1"/>
</dbReference>
<evidence type="ECO:0000256" key="7">
    <source>
        <dbReference type="ARBA" id="ARBA00022889"/>
    </source>
</evidence>
<feature type="domain" description="Cadherin" evidence="16">
    <location>
        <begin position="2162"/>
        <end position="2267"/>
    </location>
</feature>
<evidence type="ECO:0000256" key="11">
    <source>
        <dbReference type="ARBA" id="ARBA00023180"/>
    </source>
</evidence>
<dbReference type="InParanoid" id="B7P8W6"/>
<evidence type="ECO:0000256" key="13">
    <source>
        <dbReference type="PROSITE-ProRule" id="PRU00076"/>
    </source>
</evidence>
<feature type="domain" description="Cadherin" evidence="16">
    <location>
        <begin position="2282"/>
        <end position="2377"/>
    </location>
</feature>
<dbReference type="EMBL" id="ABJB010900732">
    <property type="status" value="NOT_ANNOTATED_CDS"/>
    <property type="molecule type" value="Genomic_DNA"/>
</dbReference>
<dbReference type="EMBL" id="ABJB010309726">
    <property type="status" value="NOT_ANNOTATED_CDS"/>
    <property type="molecule type" value="Genomic_DNA"/>
</dbReference>
<dbReference type="GO" id="GO:0044331">
    <property type="term" value="P:cell-cell adhesion mediated by cadherin"/>
    <property type="evidence" value="ECO:0000318"/>
    <property type="project" value="GO_Central"/>
</dbReference>
<feature type="domain" description="Cadherin" evidence="16">
    <location>
        <begin position="241"/>
        <end position="384"/>
    </location>
</feature>
<dbReference type="GO" id="GO:0008104">
    <property type="term" value="P:intracellular protein localization"/>
    <property type="evidence" value="ECO:0007669"/>
    <property type="project" value="UniProtKB-ARBA"/>
</dbReference>
<dbReference type="EMBL" id="ABJB010596481">
    <property type="status" value="NOT_ANNOTATED_CDS"/>
    <property type="molecule type" value="Genomic_DNA"/>
</dbReference>
<feature type="domain" description="Cadherin" evidence="16">
    <location>
        <begin position="1641"/>
        <end position="1740"/>
    </location>
</feature>
<feature type="domain" description="EGF-like" evidence="15">
    <location>
        <begin position="2531"/>
        <end position="2569"/>
    </location>
</feature>
<dbReference type="CDD" id="cd11304">
    <property type="entry name" value="Cadherin_repeat"/>
    <property type="match status" value="23"/>
</dbReference>
<dbReference type="FunFam" id="2.60.40.60:FF:000032">
    <property type="entry name" value="FAT atypical cadherin 1"/>
    <property type="match status" value="1"/>
</dbReference>
<evidence type="ECO:0000256" key="5">
    <source>
        <dbReference type="ARBA" id="ARBA00022737"/>
    </source>
</evidence>
<dbReference type="EMBL" id="ABJB010462142">
    <property type="status" value="NOT_ANNOTATED_CDS"/>
    <property type="molecule type" value="Genomic_DNA"/>
</dbReference>
<evidence type="ECO:0000313" key="19">
    <source>
        <dbReference type="Proteomes" id="UP000001555"/>
    </source>
</evidence>
<dbReference type="STRING" id="6945.B7P8W6"/>
<evidence type="ECO:0000256" key="3">
    <source>
        <dbReference type="ARBA" id="ARBA00022692"/>
    </source>
</evidence>
<dbReference type="FunFam" id="2.60.40.60:FF:000684">
    <property type="entry name" value="Protocadherin fat, putative"/>
    <property type="match status" value="1"/>
</dbReference>
<dbReference type="VEuPathDB" id="VectorBase:ISCP_004277"/>
<dbReference type="Gene3D" id="2.60.40.60">
    <property type="entry name" value="Cadherins"/>
    <property type="match status" value="24"/>
</dbReference>
<dbReference type="FunFam" id="2.60.40.60:FF:000059">
    <property type="entry name" value="FAT atypical cadherin 3"/>
    <property type="match status" value="1"/>
</dbReference>
<dbReference type="FunCoup" id="B7P8W6">
    <property type="interactions" value="262"/>
</dbReference>
<dbReference type="InterPro" id="IPR000742">
    <property type="entry name" value="EGF"/>
</dbReference>
<dbReference type="EMBL" id="ABJB010132667">
    <property type="status" value="NOT_ANNOTATED_CDS"/>
    <property type="molecule type" value="Genomic_DNA"/>
</dbReference>
<dbReference type="SUPFAM" id="SSF49313">
    <property type="entry name" value="Cadherin-like"/>
    <property type="match status" value="23"/>
</dbReference>
<feature type="domain" description="Cadherin" evidence="16">
    <location>
        <begin position="1210"/>
        <end position="1312"/>
    </location>
</feature>
<dbReference type="GO" id="GO:0005509">
    <property type="term" value="F:calcium ion binding"/>
    <property type="evidence" value="ECO:0007669"/>
    <property type="project" value="UniProtKB-UniRule"/>
</dbReference>
<evidence type="ECO:0000256" key="8">
    <source>
        <dbReference type="ARBA" id="ARBA00022989"/>
    </source>
</evidence>
<dbReference type="EMBL" id="ABJB010732941">
    <property type="status" value="NOT_ANNOTATED_CDS"/>
    <property type="molecule type" value="Genomic_DNA"/>
</dbReference>
<dbReference type="PROSITE" id="PS50026">
    <property type="entry name" value="EGF_3"/>
    <property type="match status" value="1"/>
</dbReference>
<feature type="domain" description="Cadherin" evidence="16">
    <location>
        <begin position="385"/>
        <end position="482"/>
    </location>
</feature>
<dbReference type="FunFam" id="2.60.40.60:FF:000024">
    <property type="entry name" value="FAT atypical cadherin 3"/>
    <property type="match status" value="1"/>
</dbReference>
<keyword evidence="8" id="KW-1133">Transmembrane helix</keyword>
<evidence type="ECO:0000256" key="6">
    <source>
        <dbReference type="ARBA" id="ARBA00022837"/>
    </source>
</evidence>
<reference evidence="18" key="2">
    <citation type="submission" date="2020-05" db="UniProtKB">
        <authorList>
            <consortium name="EnsemblMetazoa"/>
        </authorList>
    </citation>
    <scope>IDENTIFICATION</scope>
    <source>
        <strain evidence="18">wikel</strain>
    </source>
</reference>
<dbReference type="GO" id="GO:0007424">
    <property type="term" value="P:open tracheal system development"/>
    <property type="evidence" value="ECO:0007669"/>
    <property type="project" value="UniProtKB-ARBA"/>
</dbReference>
<evidence type="ECO:0000256" key="9">
    <source>
        <dbReference type="ARBA" id="ARBA00023136"/>
    </source>
</evidence>
<dbReference type="GO" id="GO:0007156">
    <property type="term" value="P:homophilic cell adhesion via plasma membrane adhesion molecules"/>
    <property type="evidence" value="ECO:0007669"/>
    <property type="project" value="InterPro"/>
</dbReference>
<dbReference type="PANTHER" id="PTHR24027:SF438">
    <property type="entry name" value="CADHERIN 23"/>
    <property type="match status" value="1"/>
</dbReference>
<evidence type="ECO:0000313" key="18">
    <source>
        <dbReference type="EnsemblMetazoa" id="ISCW016765-PA"/>
    </source>
</evidence>
<feature type="domain" description="Cadherin" evidence="16">
    <location>
        <begin position="483"/>
        <end position="597"/>
    </location>
</feature>
<feature type="domain" description="Cadherin" evidence="16">
    <location>
        <begin position="2057"/>
        <end position="2161"/>
    </location>
</feature>
<dbReference type="Gene3D" id="2.10.25.10">
    <property type="entry name" value="Laminin"/>
    <property type="match status" value="1"/>
</dbReference>
<evidence type="ECO:0000256" key="10">
    <source>
        <dbReference type="ARBA" id="ARBA00023157"/>
    </source>
</evidence>
<dbReference type="GO" id="GO:0005912">
    <property type="term" value="C:adherens junction"/>
    <property type="evidence" value="ECO:0000318"/>
    <property type="project" value="GO_Central"/>
</dbReference>
<keyword evidence="4" id="KW-0732">Signal</keyword>
<feature type="domain" description="Cadherin" evidence="16">
    <location>
        <begin position="801"/>
        <end position="901"/>
    </location>
</feature>
<dbReference type="SMART" id="SM00112">
    <property type="entry name" value="CA"/>
    <property type="match status" value="22"/>
</dbReference>
<dbReference type="VEuPathDB" id="VectorBase:ISCW016765"/>
<dbReference type="GO" id="GO:0050839">
    <property type="term" value="F:cell adhesion molecule binding"/>
    <property type="evidence" value="ECO:0007669"/>
    <property type="project" value="UniProtKB-ARBA"/>
</dbReference>
<proteinExistence type="predicted"/>
<comment type="subcellular location">
    <subcellularLocation>
        <location evidence="1">Membrane</location>
        <topology evidence="1">Single-pass type I membrane protein</topology>
    </subcellularLocation>
</comment>
<dbReference type="SMART" id="SM00181">
    <property type="entry name" value="EGF"/>
    <property type="match status" value="2"/>
</dbReference>
<evidence type="ECO:0000256" key="4">
    <source>
        <dbReference type="ARBA" id="ARBA00022729"/>
    </source>
</evidence>
<dbReference type="Pfam" id="PF00028">
    <property type="entry name" value="Cadherin"/>
    <property type="match status" value="20"/>
</dbReference>
<feature type="domain" description="Cadherin" evidence="16">
    <location>
        <begin position="1313"/>
        <end position="1422"/>
    </location>
</feature>
<feature type="domain" description="Cadherin" evidence="16">
    <location>
        <begin position="1431"/>
        <end position="1535"/>
    </location>
</feature>
<dbReference type="FunFam" id="2.60.40.60:FF:000051">
    <property type="entry name" value="FAT atypical cadherin 1"/>
    <property type="match status" value="1"/>
</dbReference>
<evidence type="ECO:0000313" key="17">
    <source>
        <dbReference type="EMBL" id="EEC03038.1"/>
    </source>
</evidence>
<dbReference type="FunFam" id="2.60.40.60:FF:000595">
    <property type="entry name" value="Protocadherin fat, putative"/>
    <property type="match status" value="1"/>
</dbReference>
<keyword evidence="9" id="KW-0472">Membrane</keyword>
<dbReference type="VEuPathDB" id="VectorBase:ISCP_030535"/>
<dbReference type="VEuPathDB" id="VectorBase:ISCI016765"/>
<dbReference type="GO" id="GO:0004714">
    <property type="term" value="F:transmembrane receptor protein tyrosine kinase activity"/>
    <property type="evidence" value="ECO:0007669"/>
    <property type="project" value="UniProtKB-EC"/>
</dbReference>
<dbReference type="GO" id="GO:0004022">
    <property type="term" value="F:alcohol dehydrogenase (NAD+) activity"/>
    <property type="evidence" value="ECO:0007669"/>
    <property type="project" value="UniProtKB-EC"/>
</dbReference>
<dbReference type="EMBL" id="DS660824">
    <property type="protein sequence ID" value="EEC03038.1"/>
    <property type="molecule type" value="Genomic_DNA"/>
</dbReference>
<dbReference type="InterPro" id="IPR039808">
    <property type="entry name" value="Cadherin"/>
</dbReference>
<dbReference type="GO" id="GO:0001736">
    <property type="term" value="P:establishment of planar polarity"/>
    <property type="evidence" value="ECO:0007669"/>
    <property type="project" value="UniProtKB-ARBA"/>
</dbReference>
<feature type="disulfide bond" evidence="13">
    <location>
        <begin position="2540"/>
        <end position="2557"/>
    </location>
</feature>
<evidence type="ECO:0000256" key="14">
    <source>
        <dbReference type="SAM" id="MobiDB-lite"/>
    </source>
</evidence>
<dbReference type="SUPFAM" id="SSF49899">
    <property type="entry name" value="Concanavalin A-like lectins/glucanases"/>
    <property type="match status" value="1"/>
</dbReference>
<dbReference type="PRINTS" id="PR00205">
    <property type="entry name" value="CADHERIN"/>
</dbReference>
<protein>
    <submittedName>
        <fullName evidence="17 18">Protocadherin fat, putative</fullName>
        <ecNumber evidence="17">1.1.1.1</ecNumber>
        <ecNumber evidence="17">2.7.10.1</ecNumber>
    </submittedName>
</protein>
<dbReference type="InterPro" id="IPR013320">
    <property type="entry name" value="ConA-like_dom_sf"/>
</dbReference>
<dbReference type="FunFam" id="2.60.40.60:FF:000037">
    <property type="entry name" value="FAT atypical cadherin 1"/>
    <property type="match status" value="1"/>
</dbReference>
<dbReference type="EMBL" id="ABJB010941371">
    <property type="status" value="NOT_ANNOTATED_CDS"/>
    <property type="molecule type" value="Genomic_DNA"/>
</dbReference>
<keyword evidence="19" id="KW-1185">Reference proteome</keyword>
<dbReference type="HOGENOM" id="CLU_000042_2_0_1"/>
<keyword evidence="2 13" id="KW-0245">EGF-like domain</keyword>
<dbReference type="FunFam" id="2.60.40.60:FF:000033">
    <property type="entry name" value="FAT atypical cadherin 1"/>
    <property type="match status" value="2"/>
</dbReference>
<feature type="domain" description="Cadherin" evidence="16">
    <location>
        <begin position="1003"/>
        <end position="1107"/>
    </location>
</feature>
<keyword evidence="17" id="KW-0808">Transferase</keyword>
<feature type="region of interest" description="Disordered" evidence="14">
    <location>
        <begin position="2716"/>
        <end position="2745"/>
    </location>
</feature>
<dbReference type="EC" id="2.7.10.1" evidence="17"/>
<dbReference type="FunFam" id="2.60.40.60:FF:000013">
    <property type="entry name" value="Cadherin EGF LAG seven-pass G-type receptor"/>
    <property type="match status" value="2"/>
</dbReference>
<accession>B7P8W6</accession>
<dbReference type="FunFam" id="2.60.40.60:FF:000021">
    <property type="entry name" value="FAT atypical cadherin 1"/>
    <property type="match status" value="2"/>
</dbReference>
<dbReference type="GO" id="GO:0007163">
    <property type="term" value="P:establishment or maintenance of cell polarity"/>
    <property type="evidence" value="ECO:0007669"/>
    <property type="project" value="UniProtKB-ARBA"/>
</dbReference>
<dbReference type="FunFam" id="2.60.40.60:FF:000026">
    <property type="entry name" value="FAT atypical cadherin 1"/>
    <property type="match status" value="2"/>
</dbReference>
<dbReference type="EMBL" id="ABJB010468791">
    <property type="status" value="NOT_ANNOTATED_CDS"/>
    <property type="molecule type" value="Genomic_DNA"/>
</dbReference>
<dbReference type="GO" id="GO:0005886">
    <property type="term" value="C:plasma membrane"/>
    <property type="evidence" value="ECO:0000318"/>
    <property type="project" value="GO_Central"/>
</dbReference>
<keyword evidence="5" id="KW-0677">Repeat</keyword>